<accession>A0A452ZH51</accession>
<dbReference type="EnsemblPlants" id="AET1Gv20776600.1">
    <property type="protein sequence ID" value="AET1Gv20776600.1"/>
    <property type="gene ID" value="AET1Gv20776600"/>
</dbReference>
<name>A0A452ZH51_AEGTS</name>
<dbReference type="Gramene" id="AET1Gv20776600.1">
    <property type="protein sequence ID" value="AET1Gv20776600.1"/>
    <property type="gene ID" value="AET1Gv20776600"/>
</dbReference>
<feature type="compositionally biased region" description="Basic and acidic residues" evidence="1">
    <location>
        <begin position="1"/>
        <end position="11"/>
    </location>
</feature>
<dbReference type="AlphaFoldDB" id="A0A452ZH51"/>
<feature type="region of interest" description="Disordered" evidence="1">
    <location>
        <begin position="117"/>
        <end position="142"/>
    </location>
</feature>
<reference evidence="3" key="2">
    <citation type="journal article" date="2017" name="Nat. Plants">
        <title>The Aegilops tauschii genome reveals multiple impacts of transposons.</title>
        <authorList>
            <person name="Zhao G."/>
            <person name="Zou C."/>
            <person name="Li K."/>
            <person name="Wang K."/>
            <person name="Li T."/>
            <person name="Gao L."/>
            <person name="Zhang X."/>
            <person name="Wang H."/>
            <person name="Yang Z."/>
            <person name="Liu X."/>
            <person name="Jiang W."/>
            <person name="Mao L."/>
            <person name="Kong X."/>
            <person name="Jiao Y."/>
            <person name="Jia J."/>
        </authorList>
    </citation>
    <scope>NUCLEOTIDE SEQUENCE [LARGE SCALE GENOMIC DNA]</scope>
    <source>
        <strain evidence="3">cv. AL8/78</strain>
    </source>
</reference>
<evidence type="ECO:0000313" key="3">
    <source>
        <dbReference type="Proteomes" id="UP000015105"/>
    </source>
</evidence>
<reference evidence="2" key="3">
    <citation type="journal article" date="2017" name="Nature">
        <title>Genome sequence of the progenitor of the wheat D genome Aegilops tauschii.</title>
        <authorList>
            <person name="Luo M.C."/>
            <person name="Gu Y.Q."/>
            <person name="Puiu D."/>
            <person name="Wang H."/>
            <person name="Twardziok S.O."/>
            <person name="Deal K.R."/>
            <person name="Huo N."/>
            <person name="Zhu T."/>
            <person name="Wang L."/>
            <person name="Wang Y."/>
            <person name="McGuire P.E."/>
            <person name="Liu S."/>
            <person name="Long H."/>
            <person name="Ramasamy R.K."/>
            <person name="Rodriguez J.C."/>
            <person name="Van S.L."/>
            <person name="Yuan L."/>
            <person name="Wang Z."/>
            <person name="Xia Z."/>
            <person name="Xiao L."/>
            <person name="Anderson O.D."/>
            <person name="Ouyang S."/>
            <person name="Liang Y."/>
            <person name="Zimin A.V."/>
            <person name="Pertea G."/>
            <person name="Qi P."/>
            <person name="Bennetzen J.L."/>
            <person name="Dai X."/>
            <person name="Dawson M.W."/>
            <person name="Muller H.G."/>
            <person name="Kugler K."/>
            <person name="Rivarola-Duarte L."/>
            <person name="Spannagl M."/>
            <person name="Mayer K.F.X."/>
            <person name="Lu F.H."/>
            <person name="Bevan M.W."/>
            <person name="Leroy P."/>
            <person name="Li P."/>
            <person name="You F.M."/>
            <person name="Sun Q."/>
            <person name="Liu Z."/>
            <person name="Lyons E."/>
            <person name="Wicker T."/>
            <person name="Salzberg S.L."/>
            <person name="Devos K.M."/>
            <person name="Dvorak J."/>
        </authorList>
    </citation>
    <scope>NUCLEOTIDE SEQUENCE [LARGE SCALE GENOMIC DNA]</scope>
    <source>
        <strain evidence="2">cv. AL8/78</strain>
    </source>
</reference>
<reference evidence="3" key="1">
    <citation type="journal article" date="2014" name="Science">
        <title>Ancient hybridizations among the ancestral genomes of bread wheat.</title>
        <authorList>
            <consortium name="International Wheat Genome Sequencing Consortium,"/>
            <person name="Marcussen T."/>
            <person name="Sandve S.R."/>
            <person name="Heier L."/>
            <person name="Spannagl M."/>
            <person name="Pfeifer M."/>
            <person name="Jakobsen K.S."/>
            <person name="Wulff B.B."/>
            <person name="Steuernagel B."/>
            <person name="Mayer K.F."/>
            <person name="Olsen O.A."/>
        </authorList>
    </citation>
    <scope>NUCLEOTIDE SEQUENCE [LARGE SCALE GENOMIC DNA]</scope>
    <source>
        <strain evidence="3">cv. AL8/78</strain>
    </source>
</reference>
<evidence type="ECO:0000313" key="2">
    <source>
        <dbReference type="EnsemblPlants" id="AET1Gv20776600.1"/>
    </source>
</evidence>
<reference evidence="2" key="5">
    <citation type="journal article" date="2021" name="G3 (Bethesda)">
        <title>Aegilops tauschii genome assembly Aet v5.0 features greater sequence contiguity and improved annotation.</title>
        <authorList>
            <person name="Wang L."/>
            <person name="Zhu T."/>
            <person name="Rodriguez J.C."/>
            <person name="Deal K.R."/>
            <person name="Dubcovsky J."/>
            <person name="McGuire P.E."/>
            <person name="Lux T."/>
            <person name="Spannagl M."/>
            <person name="Mayer K.F.X."/>
            <person name="Baldrich P."/>
            <person name="Meyers B.C."/>
            <person name="Huo N."/>
            <person name="Gu Y.Q."/>
            <person name="Zhou H."/>
            <person name="Devos K.M."/>
            <person name="Bennetzen J.L."/>
            <person name="Unver T."/>
            <person name="Budak H."/>
            <person name="Gulick P.J."/>
            <person name="Galiba G."/>
            <person name="Kalapos B."/>
            <person name="Nelson D.R."/>
            <person name="Li P."/>
            <person name="You F.M."/>
            <person name="Luo M.C."/>
            <person name="Dvorak J."/>
        </authorList>
    </citation>
    <scope>NUCLEOTIDE SEQUENCE [LARGE SCALE GENOMIC DNA]</scope>
    <source>
        <strain evidence="2">cv. AL8/78</strain>
    </source>
</reference>
<sequence length="294" mass="29457">MKHSMDTRGFSRDSFPSPSPPPAAASPSLPGGVSVSSCSGTCGVGGDAHCVGGPCGSGFAAAGGAGDGWGGTSCPRGGVGVRPHGLAGTGGFLCAHEAEPAVSRRWSCARFAAGDGDLRPGSRRGGGGDWDARPRPPGVAAPWSRSRLARLSSPPGAALPCRHLGGLDGDRSGPATVVAADDSDAASDFSSTERAGLLTLPPTPWPSLALAFSADGATTVPPATRLALDRGLTRGVSESTSLTFSSSGGGRSRASTAFLPSAAPGGSPHFLLTQQPMPTRLHRPSRFYWACSRA</sequence>
<organism evidence="2 3">
    <name type="scientific">Aegilops tauschii subsp. strangulata</name>
    <name type="common">Goatgrass</name>
    <dbReference type="NCBI Taxonomy" id="200361"/>
    <lineage>
        <taxon>Eukaryota</taxon>
        <taxon>Viridiplantae</taxon>
        <taxon>Streptophyta</taxon>
        <taxon>Embryophyta</taxon>
        <taxon>Tracheophyta</taxon>
        <taxon>Spermatophyta</taxon>
        <taxon>Magnoliopsida</taxon>
        <taxon>Liliopsida</taxon>
        <taxon>Poales</taxon>
        <taxon>Poaceae</taxon>
        <taxon>BOP clade</taxon>
        <taxon>Pooideae</taxon>
        <taxon>Triticodae</taxon>
        <taxon>Triticeae</taxon>
        <taxon>Triticinae</taxon>
        <taxon>Aegilops</taxon>
    </lineage>
</organism>
<keyword evidence="3" id="KW-1185">Reference proteome</keyword>
<protein>
    <submittedName>
        <fullName evidence="2">Uncharacterized protein</fullName>
    </submittedName>
</protein>
<proteinExistence type="predicted"/>
<reference evidence="2" key="4">
    <citation type="submission" date="2019-03" db="UniProtKB">
        <authorList>
            <consortium name="EnsemblPlants"/>
        </authorList>
    </citation>
    <scope>IDENTIFICATION</scope>
</reference>
<feature type="region of interest" description="Disordered" evidence="1">
    <location>
        <begin position="1"/>
        <end position="30"/>
    </location>
</feature>
<dbReference type="Proteomes" id="UP000015105">
    <property type="component" value="Chromosome 1D"/>
</dbReference>
<evidence type="ECO:0000256" key="1">
    <source>
        <dbReference type="SAM" id="MobiDB-lite"/>
    </source>
</evidence>